<sequence length="183" mass="20036">MRFGGVDWRRGAPRWWIVWVLGTAGLAGLCCLGLTAQQVVDDGNDDREMLLLLGLLTAGALWLVIGMIGLIAYDNARLSLVAPLVVVSAVALYWTELPAQLGWWLSKGSLDRAAAECVPASAGARYGVYTVIEVEPYAGGCLFSTGYGLYTPRGFAYLPDGAPDPKGRYDYRFEPYDGPWYRY</sequence>
<feature type="transmembrane region" description="Helical" evidence="1">
    <location>
        <begin position="49"/>
        <end position="72"/>
    </location>
</feature>
<protein>
    <recommendedName>
        <fullName evidence="4">DUF1109 domain-containing protein</fullName>
    </recommendedName>
</protein>
<name>A0ABW7WRN6_9NOCA</name>
<evidence type="ECO:0000313" key="3">
    <source>
        <dbReference type="Proteomes" id="UP001611415"/>
    </source>
</evidence>
<evidence type="ECO:0008006" key="4">
    <source>
        <dbReference type="Google" id="ProtNLM"/>
    </source>
</evidence>
<proteinExistence type="predicted"/>
<keyword evidence="1" id="KW-1133">Transmembrane helix</keyword>
<keyword evidence="1" id="KW-0472">Membrane</keyword>
<comment type="caution">
    <text evidence="2">The sequence shown here is derived from an EMBL/GenBank/DDBJ whole genome shotgun (WGS) entry which is preliminary data.</text>
</comment>
<organism evidence="2 3">
    <name type="scientific">Nocardia xishanensis</name>
    <dbReference type="NCBI Taxonomy" id="238964"/>
    <lineage>
        <taxon>Bacteria</taxon>
        <taxon>Bacillati</taxon>
        <taxon>Actinomycetota</taxon>
        <taxon>Actinomycetes</taxon>
        <taxon>Mycobacteriales</taxon>
        <taxon>Nocardiaceae</taxon>
        <taxon>Nocardia</taxon>
    </lineage>
</organism>
<keyword evidence="3" id="KW-1185">Reference proteome</keyword>
<feature type="transmembrane region" description="Helical" evidence="1">
    <location>
        <begin position="78"/>
        <end position="95"/>
    </location>
</feature>
<reference evidence="2 3" key="1">
    <citation type="submission" date="2024-10" db="EMBL/GenBank/DDBJ databases">
        <title>The Natural Products Discovery Center: Release of the First 8490 Sequenced Strains for Exploring Actinobacteria Biosynthetic Diversity.</title>
        <authorList>
            <person name="Kalkreuter E."/>
            <person name="Kautsar S.A."/>
            <person name="Yang D."/>
            <person name="Bader C.D."/>
            <person name="Teijaro C.N."/>
            <person name="Fluegel L."/>
            <person name="Davis C.M."/>
            <person name="Simpson J.R."/>
            <person name="Lauterbach L."/>
            <person name="Steele A.D."/>
            <person name="Gui C."/>
            <person name="Meng S."/>
            <person name="Li G."/>
            <person name="Viehrig K."/>
            <person name="Ye F."/>
            <person name="Su P."/>
            <person name="Kiefer A.F."/>
            <person name="Nichols A."/>
            <person name="Cepeda A.J."/>
            <person name="Yan W."/>
            <person name="Fan B."/>
            <person name="Jiang Y."/>
            <person name="Adhikari A."/>
            <person name="Zheng C.-J."/>
            <person name="Schuster L."/>
            <person name="Cowan T.M."/>
            <person name="Smanski M.J."/>
            <person name="Chevrette M.G."/>
            <person name="De Carvalho L.P.S."/>
            <person name="Shen B."/>
        </authorList>
    </citation>
    <scope>NUCLEOTIDE SEQUENCE [LARGE SCALE GENOMIC DNA]</scope>
    <source>
        <strain evidence="2 3">NPDC019275</strain>
    </source>
</reference>
<evidence type="ECO:0000256" key="1">
    <source>
        <dbReference type="SAM" id="Phobius"/>
    </source>
</evidence>
<accession>A0ABW7WRN6</accession>
<dbReference type="RefSeq" id="WP_397090338.1">
    <property type="nucleotide sequence ID" value="NZ_JBIRYO010000001.1"/>
</dbReference>
<dbReference type="Proteomes" id="UP001611415">
    <property type="component" value="Unassembled WGS sequence"/>
</dbReference>
<evidence type="ECO:0000313" key="2">
    <source>
        <dbReference type="EMBL" id="MFI2471844.1"/>
    </source>
</evidence>
<gene>
    <name evidence="2" type="ORF">ACH49W_00555</name>
</gene>
<feature type="transmembrane region" description="Helical" evidence="1">
    <location>
        <begin position="16"/>
        <end position="37"/>
    </location>
</feature>
<dbReference type="EMBL" id="JBIRYO010000001">
    <property type="protein sequence ID" value="MFI2471844.1"/>
    <property type="molecule type" value="Genomic_DNA"/>
</dbReference>
<keyword evidence="1" id="KW-0812">Transmembrane</keyword>